<dbReference type="Proteomes" id="UP000664332">
    <property type="component" value="Unassembled WGS sequence"/>
</dbReference>
<proteinExistence type="predicted"/>
<keyword evidence="2" id="KW-0472">Membrane</keyword>
<feature type="region of interest" description="Disordered" evidence="1">
    <location>
        <begin position="130"/>
        <end position="172"/>
    </location>
</feature>
<reference evidence="3" key="1">
    <citation type="submission" date="2021-03" db="EMBL/GenBank/DDBJ databases">
        <authorList>
            <person name="Sun Q."/>
        </authorList>
    </citation>
    <scope>NUCLEOTIDE SEQUENCE</scope>
    <source>
        <strain evidence="3">CCM 8862</strain>
    </source>
</reference>
<feature type="compositionally biased region" description="Low complexity" evidence="1">
    <location>
        <begin position="41"/>
        <end position="59"/>
    </location>
</feature>
<evidence type="ECO:0000256" key="1">
    <source>
        <dbReference type="SAM" id="MobiDB-lite"/>
    </source>
</evidence>
<protein>
    <submittedName>
        <fullName evidence="3">Uncharacterized protein</fullName>
    </submittedName>
</protein>
<dbReference type="RefSeq" id="WP_207119084.1">
    <property type="nucleotide sequence ID" value="NZ_JAFLEQ010000008.1"/>
</dbReference>
<feature type="compositionally biased region" description="Low complexity" evidence="1">
    <location>
        <begin position="145"/>
        <end position="156"/>
    </location>
</feature>
<organism evidence="3 4">
    <name type="scientific">Corynebacterium mendelii</name>
    <dbReference type="NCBI Taxonomy" id="2765362"/>
    <lineage>
        <taxon>Bacteria</taxon>
        <taxon>Bacillati</taxon>
        <taxon>Actinomycetota</taxon>
        <taxon>Actinomycetes</taxon>
        <taxon>Mycobacteriales</taxon>
        <taxon>Corynebacteriaceae</taxon>
        <taxon>Corynebacterium</taxon>
    </lineage>
</organism>
<comment type="caution">
    <text evidence="3">The sequence shown here is derived from an EMBL/GenBank/DDBJ whole genome shotgun (WGS) entry which is preliminary data.</text>
</comment>
<feature type="region of interest" description="Disordered" evidence="1">
    <location>
        <begin position="1"/>
        <end position="59"/>
    </location>
</feature>
<keyword evidence="2" id="KW-1133">Transmembrane helix</keyword>
<keyword evidence="2" id="KW-0812">Transmembrane</keyword>
<dbReference type="EMBL" id="JAFLEQ010000008">
    <property type="protein sequence ID" value="MBN9644136.1"/>
    <property type="molecule type" value="Genomic_DNA"/>
</dbReference>
<sequence>MNDSSNGPGKKKAADLNWGLETPQTPAFTDEWDDDGDSSETAVFPAVDTPAPVPAPAGAAGTRWVEPDMGLPPAAAPPAAPPRGAGKIVLAIAGAAAVFAVVAAVVFLDFGDDEAQPSATTRTVVVDENGDPIVDQADSGADNGTAPAAAPATAAPADRDADTRPRVSVPTGAVDCGREGDFTAFRVTEITSCPFALAVAGAAGGLGEAGFGDLRTVTAFSPVTKKDYEMSCQYVDHGDWQCRGGNNAVVFLRKQ</sequence>
<keyword evidence="4" id="KW-1185">Reference proteome</keyword>
<evidence type="ECO:0000313" key="4">
    <source>
        <dbReference type="Proteomes" id="UP000664332"/>
    </source>
</evidence>
<name>A0A939IVD9_9CORY</name>
<evidence type="ECO:0000313" key="3">
    <source>
        <dbReference type="EMBL" id="MBN9644136.1"/>
    </source>
</evidence>
<feature type="transmembrane region" description="Helical" evidence="2">
    <location>
        <begin position="88"/>
        <end position="108"/>
    </location>
</feature>
<evidence type="ECO:0000256" key="2">
    <source>
        <dbReference type="SAM" id="Phobius"/>
    </source>
</evidence>
<dbReference type="AlphaFoldDB" id="A0A939IVD9"/>
<accession>A0A939IVD9</accession>
<gene>
    <name evidence="3" type="ORF">JZY06_05810</name>
</gene>